<evidence type="ECO:0000313" key="3">
    <source>
        <dbReference type="Proteomes" id="UP001296873"/>
    </source>
</evidence>
<feature type="region of interest" description="Disordered" evidence="1">
    <location>
        <begin position="100"/>
        <end position="120"/>
    </location>
</feature>
<sequence length="120" mass="13837">MLDGRTVARTLHRQRETYGPWRAAYDLKTRLTRDKPPDPDSLQVVNIPGLPAGLEVRRDWEWPFAAYLLVVRREKIVHGMMVAKMTEDIRQSVLDAVRERVLQPKGAETDRDSELDQSPS</sequence>
<gene>
    <name evidence="2" type="ORF">CKO28_05045</name>
</gene>
<dbReference type="EMBL" id="NRRL01000006">
    <property type="protein sequence ID" value="MBK1667395.1"/>
    <property type="molecule type" value="Genomic_DNA"/>
</dbReference>
<evidence type="ECO:0000256" key="1">
    <source>
        <dbReference type="SAM" id="MobiDB-lite"/>
    </source>
</evidence>
<accession>A0ABS1DAK3</accession>
<keyword evidence="3" id="KW-1185">Reference proteome</keyword>
<comment type="caution">
    <text evidence="2">The sequence shown here is derived from an EMBL/GenBank/DDBJ whole genome shotgun (WGS) entry which is preliminary data.</text>
</comment>
<organism evidence="2 3">
    <name type="scientific">Rhodovibrio sodomensis</name>
    <dbReference type="NCBI Taxonomy" id="1088"/>
    <lineage>
        <taxon>Bacteria</taxon>
        <taxon>Pseudomonadati</taxon>
        <taxon>Pseudomonadota</taxon>
        <taxon>Alphaproteobacteria</taxon>
        <taxon>Rhodospirillales</taxon>
        <taxon>Rhodovibrionaceae</taxon>
        <taxon>Rhodovibrio</taxon>
    </lineage>
</organism>
<proteinExistence type="predicted"/>
<dbReference type="Proteomes" id="UP001296873">
    <property type="component" value="Unassembled WGS sequence"/>
</dbReference>
<reference evidence="2 3" key="1">
    <citation type="journal article" date="2020" name="Microorganisms">
        <title>Osmotic Adaptation and Compatible Solute Biosynthesis of Phototrophic Bacteria as Revealed from Genome Analyses.</title>
        <authorList>
            <person name="Imhoff J.F."/>
            <person name="Rahn T."/>
            <person name="Kunzel S."/>
            <person name="Keller A."/>
            <person name="Neulinger S.C."/>
        </authorList>
    </citation>
    <scope>NUCLEOTIDE SEQUENCE [LARGE SCALE GENOMIC DNA]</scope>
    <source>
        <strain evidence="2 3">DSM 9895</strain>
    </source>
</reference>
<name>A0ABS1DAK3_9PROT</name>
<protein>
    <submittedName>
        <fullName evidence="2">Uncharacterized protein</fullName>
    </submittedName>
</protein>
<evidence type="ECO:0000313" key="2">
    <source>
        <dbReference type="EMBL" id="MBK1667395.1"/>
    </source>
</evidence>
<feature type="compositionally biased region" description="Basic and acidic residues" evidence="1">
    <location>
        <begin position="100"/>
        <end position="114"/>
    </location>
</feature>